<dbReference type="SUPFAM" id="SSF51905">
    <property type="entry name" value="FAD/NAD(P)-binding domain"/>
    <property type="match status" value="1"/>
</dbReference>
<dbReference type="GO" id="GO:0016491">
    <property type="term" value="F:oxidoreductase activity"/>
    <property type="evidence" value="ECO:0007669"/>
    <property type="project" value="UniProtKB-KW"/>
</dbReference>
<keyword evidence="7" id="KW-0560">Oxidoreductase</keyword>
<feature type="domain" description="NADH:flavin oxidoreductase/NADH oxidase N-terminal" evidence="10">
    <location>
        <begin position="11"/>
        <end position="344"/>
    </location>
</feature>
<dbReference type="RefSeq" id="WP_204717574.1">
    <property type="nucleotide sequence ID" value="NZ_JAFFGU010000002.1"/>
</dbReference>
<dbReference type="Gene3D" id="3.50.50.60">
    <property type="entry name" value="FAD/NAD(P)-binding domain"/>
    <property type="match status" value="1"/>
</dbReference>
<dbReference type="InterPro" id="IPR036188">
    <property type="entry name" value="FAD/NAD-bd_sf"/>
</dbReference>
<evidence type="ECO:0000313" key="12">
    <source>
        <dbReference type="EMBL" id="MBM7277134.1"/>
    </source>
</evidence>
<organism evidence="12 13">
    <name type="scientific">Gordonia rubripertincta</name>
    <name type="common">Rhodococcus corallinus</name>
    <dbReference type="NCBI Taxonomy" id="36822"/>
    <lineage>
        <taxon>Bacteria</taxon>
        <taxon>Bacillati</taxon>
        <taxon>Actinomycetota</taxon>
        <taxon>Actinomycetes</taxon>
        <taxon>Mycobacteriales</taxon>
        <taxon>Gordoniaceae</taxon>
        <taxon>Gordonia</taxon>
    </lineage>
</organism>
<comment type="similarity">
    <text evidence="3">In the N-terminal section; belongs to the NADH:flavin oxidoreductase/NADH oxidase family.</text>
</comment>
<dbReference type="CDD" id="cd02803">
    <property type="entry name" value="OYE_like_FMN_family"/>
    <property type="match status" value="1"/>
</dbReference>
<proteinExistence type="inferred from homology"/>
<keyword evidence="5" id="KW-0288">FMN</keyword>
<dbReference type="GO" id="GO:0046872">
    <property type="term" value="F:metal ion binding"/>
    <property type="evidence" value="ECO:0007669"/>
    <property type="project" value="UniProtKB-KW"/>
</dbReference>
<dbReference type="InterPro" id="IPR013785">
    <property type="entry name" value="Aldolase_TIM"/>
</dbReference>
<evidence type="ECO:0000256" key="3">
    <source>
        <dbReference type="ARBA" id="ARBA00011048"/>
    </source>
</evidence>
<evidence type="ECO:0000256" key="8">
    <source>
        <dbReference type="ARBA" id="ARBA00023004"/>
    </source>
</evidence>
<comment type="cofactor">
    <cofactor evidence="2">
        <name>[4Fe-4S] cluster</name>
        <dbReference type="ChEBI" id="CHEBI:49883"/>
    </cofactor>
</comment>
<evidence type="ECO:0000256" key="2">
    <source>
        <dbReference type="ARBA" id="ARBA00001966"/>
    </source>
</evidence>
<sequence length="654" mass="69381">MATTATHYPHLFTPGRIGELEVENRILKSPQSTATANADGTVSARTVEHYKRLGQGGIGLVMMEYSFIDSDASKAIHNQLGNAHREHTPGLGWVVDEVHATGARIGLQIAHGGRQKFLGTAPIKSATDSSWSDVEGQYGVVPTPMTVDEIDAVVSAFGDAAARAHAARFDIVEVHAGHGYLITNFLSPHTNWREDEYGGSFDNRARLLLRIVDDIRAKVPREFPLSIRLSVTDYEPDGIPIEETVELCRRLEEHGVDVLHCSGGHHAGMEWEVSPWYQVRTPHRWGWEKIKAAVSIPVIASGSIVSPDTAEEILASGSADFVSLGRPMLADPDWARKAKLGRALEITPCIRCNDGCLHRGLTKGRSVGCSVNPSVAEEGRFPVTAAETSKVVAVIGGGPAGLHAAAVLHDRGHGVTLYEPGELGGLLNHAQGSTVKQDLAALARHLVHEVTRRDIPIVARAADAQTITSGHFDAAVVATGSPAESPRFPIEGTVPVITAAQIRSADAPRGRVVVVGGGLQGCEAALRISESAAAAGDPTTVTILETNDGLLAGDEVFTDVERLPLFLDAAGVSVRCGHTVVGIDDEGLHVETTAGAETIPADTVVLALGRQRPDSDLADELEAAGIEVRVIGSARQPGRVFDAMHTAFFAARSL</sequence>
<comment type="cofactor">
    <cofactor evidence="1">
        <name>FMN</name>
        <dbReference type="ChEBI" id="CHEBI:58210"/>
    </cofactor>
</comment>
<evidence type="ECO:0000313" key="13">
    <source>
        <dbReference type="Proteomes" id="UP001195196"/>
    </source>
</evidence>
<keyword evidence="8" id="KW-0408">Iron</keyword>
<dbReference type="SUPFAM" id="SSF51395">
    <property type="entry name" value="FMN-linked oxidoreductases"/>
    <property type="match status" value="1"/>
</dbReference>
<accession>A0AAW4G1L1</accession>
<reference evidence="12" key="1">
    <citation type="submission" date="2021-02" db="EMBL/GenBank/DDBJ databases">
        <title>Taxonomy, biology and ecology of Rhodococcus bacteria occurring in California pistachio and other woody hosts as revealed by genome sequence analyses.</title>
        <authorList>
            <person name="Riely B."/>
            <person name="Gai Y."/>
        </authorList>
    </citation>
    <scope>NUCLEOTIDE SEQUENCE</scope>
    <source>
        <strain evidence="12">BP-295</strain>
    </source>
</reference>
<keyword evidence="9" id="KW-0411">Iron-sulfur</keyword>
<keyword evidence="4" id="KW-0285">Flavoprotein</keyword>
<dbReference type="PANTHER" id="PTHR42917">
    <property type="entry name" value="2,4-DIENOYL-COA REDUCTASE"/>
    <property type="match status" value="1"/>
</dbReference>
<evidence type="ECO:0000256" key="5">
    <source>
        <dbReference type="ARBA" id="ARBA00022643"/>
    </source>
</evidence>
<evidence type="ECO:0000256" key="4">
    <source>
        <dbReference type="ARBA" id="ARBA00022630"/>
    </source>
</evidence>
<dbReference type="Gene3D" id="3.20.20.70">
    <property type="entry name" value="Aldolase class I"/>
    <property type="match status" value="1"/>
</dbReference>
<feature type="domain" description="FAD/NAD(P)-binding" evidence="11">
    <location>
        <begin position="392"/>
        <end position="628"/>
    </location>
</feature>
<dbReference type="GO" id="GO:0051536">
    <property type="term" value="F:iron-sulfur cluster binding"/>
    <property type="evidence" value="ECO:0007669"/>
    <property type="project" value="UniProtKB-KW"/>
</dbReference>
<dbReference type="InterPro" id="IPR023753">
    <property type="entry name" value="FAD/NAD-binding_dom"/>
</dbReference>
<dbReference type="PRINTS" id="PR00368">
    <property type="entry name" value="FADPNR"/>
</dbReference>
<evidence type="ECO:0000256" key="7">
    <source>
        <dbReference type="ARBA" id="ARBA00023002"/>
    </source>
</evidence>
<evidence type="ECO:0000256" key="1">
    <source>
        <dbReference type="ARBA" id="ARBA00001917"/>
    </source>
</evidence>
<comment type="caution">
    <text evidence="12">The sequence shown here is derived from an EMBL/GenBank/DDBJ whole genome shotgun (WGS) entry which is preliminary data.</text>
</comment>
<dbReference type="PANTHER" id="PTHR42917:SF2">
    <property type="entry name" value="2,4-DIENOYL-COA REDUCTASE [(2E)-ENOYL-COA-PRODUCING]"/>
    <property type="match status" value="1"/>
</dbReference>
<evidence type="ECO:0000256" key="6">
    <source>
        <dbReference type="ARBA" id="ARBA00022723"/>
    </source>
</evidence>
<name>A0AAW4G1L1_GORRU</name>
<protein>
    <submittedName>
        <fullName evidence="12">FAD-dependent oxidoreductase</fullName>
    </submittedName>
</protein>
<dbReference type="InterPro" id="IPR001155">
    <property type="entry name" value="OxRdtase_FMN_N"/>
</dbReference>
<dbReference type="Proteomes" id="UP001195196">
    <property type="component" value="Unassembled WGS sequence"/>
</dbReference>
<dbReference type="InterPro" id="IPR051793">
    <property type="entry name" value="NADH:flavin_oxidoreductase"/>
</dbReference>
<keyword evidence="6" id="KW-0479">Metal-binding</keyword>
<dbReference type="Gene3D" id="3.40.50.720">
    <property type="entry name" value="NAD(P)-binding Rossmann-like Domain"/>
    <property type="match status" value="1"/>
</dbReference>
<gene>
    <name evidence="12" type="ORF">JTZ10_05115</name>
</gene>
<evidence type="ECO:0000256" key="9">
    <source>
        <dbReference type="ARBA" id="ARBA00023014"/>
    </source>
</evidence>
<dbReference type="Pfam" id="PF07992">
    <property type="entry name" value="Pyr_redox_2"/>
    <property type="match status" value="1"/>
</dbReference>
<dbReference type="EMBL" id="JAFFGU010000002">
    <property type="protein sequence ID" value="MBM7277134.1"/>
    <property type="molecule type" value="Genomic_DNA"/>
</dbReference>
<dbReference type="Pfam" id="PF00724">
    <property type="entry name" value="Oxidored_FMN"/>
    <property type="match status" value="1"/>
</dbReference>
<dbReference type="AlphaFoldDB" id="A0AAW4G1L1"/>
<evidence type="ECO:0000259" key="11">
    <source>
        <dbReference type="Pfam" id="PF07992"/>
    </source>
</evidence>
<dbReference type="GO" id="GO:0010181">
    <property type="term" value="F:FMN binding"/>
    <property type="evidence" value="ECO:0007669"/>
    <property type="project" value="InterPro"/>
</dbReference>
<evidence type="ECO:0000259" key="10">
    <source>
        <dbReference type="Pfam" id="PF00724"/>
    </source>
</evidence>